<feature type="domain" description="Multidrug resistance protein MdtA-like barrel-sandwich hybrid" evidence="5">
    <location>
        <begin position="67"/>
        <end position="198"/>
    </location>
</feature>
<dbReference type="InterPro" id="IPR006143">
    <property type="entry name" value="RND_pump_MFP"/>
</dbReference>
<dbReference type="OrthoDB" id="9800613at2"/>
<protein>
    <submittedName>
        <fullName evidence="8">Efflux RND transporter periplasmic adaptor subunit</fullName>
    </submittedName>
</protein>
<dbReference type="Gene3D" id="2.40.50.100">
    <property type="match status" value="1"/>
</dbReference>
<dbReference type="Pfam" id="PF25967">
    <property type="entry name" value="RND-MFP_C"/>
    <property type="match status" value="1"/>
</dbReference>
<proteinExistence type="inferred from homology"/>
<feature type="domain" description="Multidrug resistance protein MdtA-like C-terminal permuted SH3" evidence="7">
    <location>
        <begin position="310"/>
        <end position="366"/>
    </location>
</feature>
<evidence type="ECO:0000313" key="8">
    <source>
        <dbReference type="EMBL" id="TXS91082.1"/>
    </source>
</evidence>
<dbReference type="Gene3D" id="2.40.420.20">
    <property type="match status" value="1"/>
</dbReference>
<dbReference type="GO" id="GO:0046677">
    <property type="term" value="P:response to antibiotic"/>
    <property type="evidence" value="ECO:0007669"/>
    <property type="project" value="TreeGrafter"/>
</dbReference>
<evidence type="ECO:0000259" key="6">
    <source>
        <dbReference type="Pfam" id="PF25944"/>
    </source>
</evidence>
<evidence type="ECO:0000256" key="3">
    <source>
        <dbReference type="SAM" id="Coils"/>
    </source>
</evidence>
<name>A0A5C8ZU42_9GAMM</name>
<feature type="coiled-coil region" evidence="3">
    <location>
        <begin position="106"/>
        <end position="178"/>
    </location>
</feature>
<feature type="domain" description="Multidrug resistance protein MdtA-like alpha-helical hairpin" evidence="4">
    <location>
        <begin position="106"/>
        <end position="173"/>
    </location>
</feature>
<dbReference type="EMBL" id="VRYZ01000005">
    <property type="protein sequence ID" value="TXS91082.1"/>
    <property type="molecule type" value="Genomic_DNA"/>
</dbReference>
<reference evidence="8 9" key="1">
    <citation type="submission" date="2019-08" db="EMBL/GenBank/DDBJ databases">
        <title>Parahaliea maris sp. nov., isolated from the surface seawater.</title>
        <authorList>
            <person name="Liu Y."/>
        </authorList>
    </citation>
    <scope>NUCLEOTIDE SEQUENCE [LARGE SCALE GENOMIC DNA]</scope>
    <source>
        <strain evidence="8 9">S2-26</strain>
    </source>
</reference>
<dbReference type="Proteomes" id="UP000321933">
    <property type="component" value="Unassembled WGS sequence"/>
</dbReference>
<evidence type="ECO:0000313" key="9">
    <source>
        <dbReference type="Proteomes" id="UP000321933"/>
    </source>
</evidence>
<organism evidence="8 9">
    <name type="scientific">Parahaliea aestuarii</name>
    <dbReference type="NCBI Taxonomy" id="1852021"/>
    <lineage>
        <taxon>Bacteria</taxon>
        <taxon>Pseudomonadati</taxon>
        <taxon>Pseudomonadota</taxon>
        <taxon>Gammaproteobacteria</taxon>
        <taxon>Cellvibrionales</taxon>
        <taxon>Halieaceae</taxon>
        <taxon>Parahaliea</taxon>
    </lineage>
</organism>
<dbReference type="InterPro" id="IPR058624">
    <property type="entry name" value="MdtA-like_HH"/>
</dbReference>
<dbReference type="GO" id="GO:0015562">
    <property type="term" value="F:efflux transmembrane transporter activity"/>
    <property type="evidence" value="ECO:0007669"/>
    <property type="project" value="InterPro"/>
</dbReference>
<dbReference type="Pfam" id="PF25876">
    <property type="entry name" value="HH_MFP_RND"/>
    <property type="match status" value="1"/>
</dbReference>
<feature type="domain" description="Multidrug resistance protein MdtA-like beta-barrel" evidence="6">
    <location>
        <begin position="228"/>
        <end position="297"/>
    </location>
</feature>
<dbReference type="AlphaFoldDB" id="A0A5C8ZU42"/>
<gene>
    <name evidence="8" type="ORF">FVW59_12805</name>
</gene>
<keyword evidence="9" id="KW-1185">Reference proteome</keyword>
<evidence type="ECO:0000256" key="1">
    <source>
        <dbReference type="ARBA" id="ARBA00004519"/>
    </source>
</evidence>
<dbReference type="Gene3D" id="2.40.30.170">
    <property type="match status" value="1"/>
</dbReference>
<dbReference type="InterPro" id="IPR058627">
    <property type="entry name" value="MdtA-like_C"/>
</dbReference>
<dbReference type="InterPro" id="IPR058625">
    <property type="entry name" value="MdtA-like_BSH"/>
</dbReference>
<dbReference type="Pfam" id="PF25917">
    <property type="entry name" value="BSH_RND"/>
    <property type="match status" value="1"/>
</dbReference>
<evidence type="ECO:0000259" key="4">
    <source>
        <dbReference type="Pfam" id="PF25876"/>
    </source>
</evidence>
<dbReference type="InterPro" id="IPR058626">
    <property type="entry name" value="MdtA-like_b-barrel"/>
</dbReference>
<dbReference type="PANTHER" id="PTHR30158">
    <property type="entry name" value="ACRA/E-RELATED COMPONENT OF DRUG EFFLUX TRANSPORTER"/>
    <property type="match status" value="1"/>
</dbReference>
<evidence type="ECO:0000259" key="5">
    <source>
        <dbReference type="Pfam" id="PF25917"/>
    </source>
</evidence>
<evidence type="ECO:0000256" key="2">
    <source>
        <dbReference type="ARBA" id="ARBA00009477"/>
    </source>
</evidence>
<dbReference type="RefSeq" id="WP_148064738.1">
    <property type="nucleotide sequence ID" value="NZ_VRYZ01000005.1"/>
</dbReference>
<dbReference type="Pfam" id="PF25944">
    <property type="entry name" value="Beta-barrel_RND"/>
    <property type="match status" value="1"/>
</dbReference>
<comment type="caution">
    <text evidence="8">The sequence shown here is derived from an EMBL/GenBank/DDBJ whole genome shotgun (WGS) entry which is preliminary data.</text>
</comment>
<comment type="similarity">
    <text evidence="2">Belongs to the membrane fusion protein (MFP) (TC 8.A.1) family.</text>
</comment>
<comment type="subcellular location">
    <subcellularLocation>
        <location evidence="1">Cell inner membrane</location>
        <topology evidence="1">Lipid-anchor</topology>
    </subcellularLocation>
</comment>
<sequence>MRVAHLSLLCGLLLLGPVGCGKDSSDTTPAASPAALTLRADQVATVSERTIEPEFTLTGKTEAVQSARIKPQIAARIQAQHFRGGETVEEAQLLVELDPADFKANLAAARAALQSAEASVRQAEANWERAESLLPKGYISRLDYDSARASVESARAEVAEAEASLEQHELDLERTRILAPFSGRISPPGHAVGDLVSQLSVNALFELSQLDPIYVTGSVEQGTYNRFALLAQKLQAQGSELPQIKVTLELPGGEPYPHEGVFQAWDHSASAAPGMIIGRTEFPNPDGILLPGQNVTLHGHALRSVTGAFIPQASVQQDQQGHFVMIIGNDGTLQRRNIEVGIRDGADWSVRTGLSPGERVVLQGGQALPPGAPVVVADP</sequence>
<dbReference type="Gene3D" id="1.10.287.470">
    <property type="entry name" value="Helix hairpin bin"/>
    <property type="match status" value="1"/>
</dbReference>
<dbReference type="SUPFAM" id="SSF111369">
    <property type="entry name" value="HlyD-like secretion proteins"/>
    <property type="match status" value="1"/>
</dbReference>
<evidence type="ECO:0000259" key="7">
    <source>
        <dbReference type="Pfam" id="PF25967"/>
    </source>
</evidence>
<dbReference type="NCBIfam" id="TIGR01730">
    <property type="entry name" value="RND_mfp"/>
    <property type="match status" value="1"/>
</dbReference>
<accession>A0A5C8ZU42</accession>
<dbReference type="GO" id="GO:0005886">
    <property type="term" value="C:plasma membrane"/>
    <property type="evidence" value="ECO:0007669"/>
    <property type="project" value="TreeGrafter"/>
</dbReference>
<keyword evidence="3" id="KW-0175">Coiled coil</keyword>